<evidence type="ECO:0000256" key="2">
    <source>
        <dbReference type="ARBA" id="ARBA00005543"/>
    </source>
</evidence>
<dbReference type="AlphaFoldDB" id="Q2UI91"/>
<dbReference type="RefSeq" id="XP_001820726.3">
    <property type="nucleotide sequence ID" value="XM_001820674.3"/>
</dbReference>
<evidence type="ECO:0000256" key="3">
    <source>
        <dbReference type="ARBA" id="ARBA00016197"/>
    </source>
</evidence>
<dbReference type="InterPro" id="IPR011009">
    <property type="entry name" value="Kinase-like_dom_sf"/>
</dbReference>
<comment type="subcellular location">
    <subcellularLocation>
        <location evidence="1">Mitochondrion</location>
    </subcellularLocation>
</comment>
<dbReference type="EMBL" id="AP007157">
    <property type="protein sequence ID" value="BAE58724.1"/>
    <property type="molecule type" value="Genomic_DNA"/>
</dbReference>
<sequence length="229" mass="25929">MYTGYAVLLISRVPRCDEQKELSKRFERFDLQELIRTALDVSDGSRYCTRVLKCLEGLHNKAFIFTMDHGVEVFAKLPNPSAGPARYTTASEVATYDMLREVFKVPVSRIFAWPADATNNPVGAEYIIQEKVHGVRLGSLWNQWRRKAKLDLIKQVVDMEIKLTTMAFPWHSCIYYKNDLLSLTGDAKALTVDSVAPEALEHFAIGPLTSAELWTGVRKDMRLDRGPCG</sequence>
<dbReference type="GO" id="GO:0005739">
    <property type="term" value="C:mitochondrion"/>
    <property type="evidence" value="ECO:0007669"/>
    <property type="project" value="UniProtKB-SubCell"/>
</dbReference>
<dbReference type="InterPro" id="IPR051035">
    <property type="entry name" value="Mito_inheritance_9"/>
</dbReference>
<dbReference type="KEGG" id="aor:AO090023000146"/>
<dbReference type="Proteomes" id="UP000006564">
    <property type="component" value="Chromosome 3"/>
</dbReference>
<dbReference type="HOGENOM" id="CLU_019189_6_0_1"/>
<protein>
    <recommendedName>
        <fullName evidence="3">Altered inheritance of mitochondria protein 9, mitochondrial</fullName>
    </recommendedName>
    <alternativeName>
        <fullName evidence="6">Found in mitochondrial proteome protein 29</fullName>
    </alternativeName>
</protein>
<dbReference type="SUPFAM" id="SSF56112">
    <property type="entry name" value="Protein kinase-like (PK-like)"/>
    <property type="match status" value="1"/>
</dbReference>
<dbReference type="PANTHER" id="PTHR36091">
    <property type="entry name" value="ALTERED INHERITANCE OF MITOCHONDRIA PROTEIN 9, MITOCHONDRIAL"/>
    <property type="match status" value="1"/>
</dbReference>
<dbReference type="PANTHER" id="PTHR36091:SF1">
    <property type="entry name" value="ALTERED INHERITANCE OF MITOCHONDRIA PROTEIN 9, MITOCHONDRIAL"/>
    <property type="match status" value="1"/>
</dbReference>
<dbReference type="OMA" id="ADWNSNE"/>
<accession>Q2UI91</accession>
<keyword evidence="5" id="KW-0496">Mitochondrion</keyword>
<dbReference type="GeneID" id="5992728"/>
<evidence type="ECO:0000313" key="7">
    <source>
        <dbReference type="EMBL" id="BAE58724.1"/>
    </source>
</evidence>
<evidence type="ECO:0000256" key="6">
    <source>
        <dbReference type="ARBA" id="ARBA00031849"/>
    </source>
</evidence>
<keyword evidence="8" id="KW-1185">Reference proteome</keyword>
<name>Q2UI91_ASPOR</name>
<evidence type="ECO:0000256" key="4">
    <source>
        <dbReference type="ARBA" id="ARBA00022946"/>
    </source>
</evidence>
<dbReference type="EMBL" id="BA000051">
    <property type="protein sequence ID" value="BAE58724.1"/>
    <property type="molecule type" value="Genomic_DNA"/>
</dbReference>
<gene>
    <name evidence="7" type="ORF">AO090023000146</name>
</gene>
<evidence type="ECO:0000256" key="5">
    <source>
        <dbReference type="ARBA" id="ARBA00023128"/>
    </source>
</evidence>
<organism evidence="7 8">
    <name type="scientific">Aspergillus oryzae (strain ATCC 42149 / RIB 40)</name>
    <name type="common">Yellow koji mold</name>
    <dbReference type="NCBI Taxonomy" id="510516"/>
    <lineage>
        <taxon>Eukaryota</taxon>
        <taxon>Fungi</taxon>
        <taxon>Dikarya</taxon>
        <taxon>Ascomycota</taxon>
        <taxon>Pezizomycotina</taxon>
        <taxon>Eurotiomycetes</taxon>
        <taxon>Eurotiomycetidae</taxon>
        <taxon>Eurotiales</taxon>
        <taxon>Aspergillaceae</taxon>
        <taxon>Aspergillus</taxon>
        <taxon>Aspergillus subgen. Circumdati</taxon>
    </lineage>
</organism>
<reference evidence="7 8" key="1">
    <citation type="journal article" date="2005" name="Nature">
        <title>Genome sequencing and analysis of Aspergillus oryzae.</title>
        <authorList>
            <person name="Machida M."/>
            <person name="Asai K."/>
            <person name="Sano M."/>
            <person name="Tanaka T."/>
            <person name="Kumagai T."/>
            <person name="Terai G."/>
            <person name="Kusumoto K."/>
            <person name="Arima T."/>
            <person name="Akita O."/>
            <person name="Kashiwagi Y."/>
            <person name="Abe K."/>
            <person name="Gomi K."/>
            <person name="Horiuchi H."/>
            <person name="Kitamoto K."/>
            <person name="Kobayashi T."/>
            <person name="Takeuchi M."/>
            <person name="Denning D.W."/>
            <person name="Galagan J.E."/>
            <person name="Nierman W.C."/>
            <person name="Yu J."/>
            <person name="Archer D.B."/>
            <person name="Bennett J.W."/>
            <person name="Bhatnagar D."/>
            <person name="Cleveland T.E."/>
            <person name="Fedorova N.D."/>
            <person name="Gotoh O."/>
            <person name="Horikawa H."/>
            <person name="Hosoyama A."/>
            <person name="Ichinomiya M."/>
            <person name="Igarashi R."/>
            <person name="Iwashita K."/>
            <person name="Juvvadi P.R."/>
            <person name="Kato M."/>
            <person name="Kato Y."/>
            <person name="Kin T."/>
            <person name="Kokubun A."/>
            <person name="Maeda H."/>
            <person name="Maeyama N."/>
            <person name="Maruyama J."/>
            <person name="Nagasaki H."/>
            <person name="Nakajima T."/>
            <person name="Oda K."/>
            <person name="Okada K."/>
            <person name="Paulsen I."/>
            <person name="Sakamoto K."/>
            <person name="Sawano T."/>
            <person name="Takahashi M."/>
            <person name="Takase K."/>
            <person name="Terabayashi Y."/>
            <person name="Wortman J."/>
            <person name="Yamada O."/>
            <person name="Yamagata Y."/>
            <person name="Anazawa H."/>
            <person name="Hata Y."/>
            <person name="Koide Y."/>
            <person name="Komori T."/>
            <person name="Koyama Y."/>
            <person name="Minetoki T."/>
            <person name="Suharnan S."/>
            <person name="Tanaka A."/>
            <person name="Isono K."/>
            <person name="Kuhara S."/>
            <person name="Ogasawara N."/>
            <person name="Kikuchi H."/>
        </authorList>
    </citation>
    <scope>NUCLEOTIDE SEQUENCE [LARGE SCALE GENOMIC DNA]</scope>
    <source>
        <strain evidence="8">ATCC 42149 / RIB 40</strain>
    </source>
</reference>
<proteinExistence type="inferred from homology"/>
<evidence type="ECO:0000313" key="8">
    <source>
        <dbReference type="Proteomes" id="UP000006564"/>
    </source>
</evidence>
<evidence type="ECO:0000256" key="1">
    <source>
        <dbReference type="ARBA" id="ARBA00004173"/>
    </source>
</evidence>
<keyword evidence="4" id="KW-0809">Transit peptide</keyword>
<comment type="similarity">
    <text evidence="2">Belongs to the AIM9 family.</text>
</comment>